<dbReference type="RefSeq" id="WP_220206572.1">
    <property type="nucleotide sequence ID" value="NZ_BNJK01000001.1"/>
</dbReference>
<gene>
    <name evidence="1" type="ORF">KSF_059640</name>
</gene>
<organism evidence="1 2">
    <name type="scientific">Reticulibacter mediterranei</name>
    <dbReference type="NCBI Taxonomy" id="2778369"/>
    <lineage>
        <taxon>Bacteria</taxon>
        <taxon>Bacillati</taxon>
        <taxon>Chloroflexota</taxon>
        <taxon>Ktedonobacteria</taxon>
        <taxon>Ktedonobacterales</taxon>
        <taxon>Reticulibacteraceae</taxon>
        <taxon>Reticulibacter</taxon>
    </lineage>
</organism>
<sequence>MGNTPRNNTAERDYHAGFSRIMWFAKQARLRGWKTTDRQLVHEIMQRERAAQIREKSSLPIVGPEVRSAAWNRGQADALRTLLQAQRERR</sequence>
<evidence type="ECO:0000313" key="2">
    <source>
        <dbReference type="Proteomes" id="UP000597444"/>
    </source>
</evidence>
<proteinExistence type="predicted"/>
<comment type="caution">
    <text evidence="1">The sequence shown here is derived from an EMBL/GenBank/DDBJ whole genome shotgun (WGS) entry which is preliminary data.</text>
</comment>
<accession>A0A8J3IVA8</accession>
<name>A0A8J3IVA8_9CHLR</name>
<evidence type="ECO:0000313" key="1">
    <source>
        <dbReference type="EMBL" id="GHO95916.1"/>
    </source>
</evidence>
<keyword evidence="2" id="KW-1185">Reference proteome</keyword>
<dbReference type="EMBL" id="BNJK01000001">
    <property type="protein sequence ID" value="GHO95916.1"/>
    <property type="molecule type" value="Genomic_DNA"/>
</dbReference>
<protein>
    <submittedName>
        <fullName evidence="1">Uncharacterized protein</fullName>
    </submittedName>
</protein>
<dbReference type="Proteomes" id="UP000597444">
    <property type="component" value="Unassembled WGS sequence"/>
</dbReference>
<reference evidence="1" key="1">
    <citation type="submission" date="2020-10" db="EMBL/GenBank/DDBJ databases">
        <title>Taxonomic study of unclassified bacteria belonging to the class Ktedonobacteria.</title>
        <authorList>
            <person name="Yabe S."/>
            <person name="Wang C.M."/>
            <person name="Zheng Y."/>
            <person name="Sakai Y."/>
            <person name="Cavaletti L."/>
            <person name="Monciardini P."/>
            <person name="Donadio S."/>
        </authorList>
    </citation>
    <scope>NUCLEOTIDE SEQUENCE</scope>
    <source>
        <strain evidence="1">ID150040</strain>
    </source>
</reference>
<dbReference type="AlphaFoldDB" id="A0A8J3IVA8"/>